<evidence type="ECO:0000313" key="2">
    <source>
        <dbReference type="EMBL" id="BDD07999.1"/>
    </source>
</evidence>
<protein>
    <recommendedName>
        <fullName evidence="4">Glycosyltransferase RgtA/B/C/D-like domain-containing protein</fullName>
    </recommendedName>
</protein>
<evidence type="ECO:0008006" key="4">
    <source>
        <dbReference type="Google" id="ProtNLM"/>
    </source>
</evidence>
<feature type="transmembrane region" description="Helical" evidence="1">
    <location>
        <begin position="62"/>
        <end position="83"/>
    </location>
</feature>
<dbReference type="EMBL" id="AP025314">
    <property type="protein sequence ID" value="BDD07999.1"/>
    <property type="molecule type" value="Genomic_DNA"/>
</dbReference>
<feature type="transmembrane region" description="Helical" evidence="1">
    <location>
        <begin position="280"/>
        <end position="305"/>
    </location>
</feature>
<dbReference type="Proteomes" id="UP001348817">
    <property type="component" value="Chromosome"/>
</dbReference>
<keyword evidence="1" id="KW-1133">Transmembrane helix</keyword>
<keyword evidence="1" id="KW-0472">Membrane</keyword>
<feature type="transmembrane region" description="Helical" evidence="1">
    <location>
        <begin position="39"/>
        <end position="56"/>
    </location>
</feature>
<reference evidence="2 3" key="1">
    <citation type="submission" date="2021-12" db="EMBL/GenBank/DDBJ databases">
        <title>Genome sequencing of bacteria with rrn-lacking chromosome and rrn-plasmid.</title>
        <authorList>
            <person name="Anda M."/>
            <person name="Iwasaki W."/>
        </authorList>
    </citation>
    <scope>NUCLEOTIDE SEQUENCE [LARGE SCALE GENOMIC DNA]</scope>
    <source>
        <strain evidence="2 3">DSM 100852</strain>
    </source>
</reference>
<name>A0AAU9D0P2_9BACT</name>
<evidence type="ECO:0000256" key="1">
    <source>
        <dbReference type="SAM" id="Phobius"/>
    </source>
</evidence>
<feature type="transmembrane region" description="Helical" evidence="1">
    <location>
        <begin position="326"/>
        <end position="350"/>
    </location>
</feature>
<keyword evidence="3" id="KW-1185">Reference proteome</keyword>
<sequence>MPINNFRIFILTYLSILLGCIGLLFFLRQEYSWLFVYKYVEYFLLVNLLLVGYSHLRNGKITLLWIFTLSFVVKFAYANLLYFQFLYLQGAPFQAGAQFDEFTYYTFSKVFASKDSYDIFLMADLLDFPVNYLGYPYVMALLYRMFGVSTYWHVLVNPLVMSLAVLCFYSFFKRVFSFTKSENRLLVACLIFSANLMYFSGLNLKDSFLLFLVGLCFEIMARSFFGKYKVRICFLLLPPLLLLMFFFRVQYAVLMVVFLLMFIFFTTKKKRGGFNKKHLLFWFCLPVVTFVVLGEFEVEFITHFFSPEFVSMQFERFSKWNLFKSVSPIQLMGALPFLPLVFLLPLPILADIPSSSGSMAYTTEVFKVPIDIELSVVYIVVLLGGFRWFVYYRKKETFRKPQIKIFFCILLMVIISLLVTNYITYERHRLLLTVLTLPLFVKSIRYFNQRTLYILATFLLVVMTFSYTVVRLYGRGLL</sequence>
<feature type="transmembrane region" description="Helical" evidence="1">
    <location>
        <begin position="232"/>
        <end position="265"/>
    </location>
</feature>
<evidence type="ECO:0000313" key="3">
    <source>
        <dbReference type="Proteomes" id="UP001348817"/>
    </source>
</evidence>
<feature type="transmembrane region" description="Helical" evidence="1">
    <location>
        <begin position="452"/>
        <end position="473"/>
    </location>
</feature>
<proteinExistence type="predicted"/>
<organism evidence="2 3">
    <name type="scientific">Fulvitalea axinellae</name>
    <dbReference type="NCBI Taxonomy" id="1182444"/>
    <lineage>
        <taxon>Bacteria</taxon>
        <taxon>Pseudomonadati</taxon>
        <taxon>Bacteroidota</taxon>
        <taxon>Cytophagia</taxon>
        <taxon>Cytophagales</taxon>
        <taxon>Persicobacteraceae</taxon>
        <taxon>Fulvitalea</taxon>
    </lineage>
</organism>
<feature type="transmembrane region" description="Helical" evidence="1">
    <location>
        <begin position="208"/>
        <end position="225"/>
    </location>
</feature>
<accession>A0AAU9D0P2</accession>
<feature type="transmembrane region" description="Helical" evidence="1">
    <location>
        <begin position="184"/>
        <end position="202"/>
    </location>
</feature>
<feature type="transmembrane region" description="Helical" evidence="1">
    <location>
        <begin position="403"/>
        <end position="424"/>
    </location>
</feature>
<feature type="transmembrane region" description="Helical" evidence="1">
    <location>
        <begin position="6"/>
        <end position="27"/>
    </location>
</feature>
<gene>
    <name evidence="2" type="ORF">FUAX_04310</name>
</gene>
<dbReference type="AlphaFoldDB" id="A0AAU9D0P2"/>
<dbReference type="PROSITE" id="PS51257">
    <property type="entry name" value="PROKAR_LIPOPROTEIN"/>
    <property type="match status" value="1"/>
</dbReference>
<feature type="transmembrane region" description="Helical" evidence="1">
    <location>
        <begin position="370"/>
        <end position="391"/>
    </location>
</feature>
<feature type="transmembrane region" description="Helical" evidence="1">
    <location>
        <begin position="150"/>
        <end position="172"/>
    </location>
</feature>
<keyword evidence="1" id="KW-0812">Transmembrane</keyword>
<dbReference type="KEGG" id="fax:FUAX_04310"/>